<accession>A0ABT0XX33</accession>
<sequence>MLITRGPSAPSRPSGSGSAVRGSATGAEAEATGAEAAATVSCSAVPSPTQAGETFARPAVRGVCSTQL</sequence>
<keyword evidence="3" id="KW-1185">Reference proteome</keyword>
<evidence type="ECO:0000256" key="1">
    <source>
        <dbReference type="SAM" id="MobiDB-lite"/>
    </source>
</evidence>
<reference evidence="2 3" key="1">
    <citation type="submission" date="2022-06" db="EMBL/GenBank/DDBJ databases">
        <title>Actinoplanes abujensis sp. nov., isolated from Nigerian arid soil.</title>
        <authorList>
            <person name="Ding P."/>
        </authorList>
    </citation>
    <scope>NUCLEOTIDE SEQUENCE [LARGE SCALE GENOMIC DNA]</scope>
    <source>
        <strain evidence="3">TRM88002</strain>
    </source>
</reference>
<name>A0ABT0XX33_9ACTN</name>
<feature type="compositionally biased region" description="Polar residues" evidence="1">
    <location>
        <begin position="40"/>
        <end position="52"/>
    </location>
</feature>
<proteinExistence type="predicted"/>
<gene>
    <name evidence="2" type="ORF">LXN57_09460</name>
</gene>
<organism evidence="2 3">
    <name type="scientific">Paractinoplanes hotanensis</name>
    <dbReference type="NCBI Taxonomy" id="2906497"/>
    <lineage>
        <taxon>Bacteria</taxon>
        <taxon>Bacillati</taxon>
        <taxon>Actinomycetota</taxon>
        <taxon>Actinomycetes</taxon>
        <taxon>Micromonosporales</taxon>
        <taxon>Micromonosporaceae</taxon>
        <taxon>Paractinoplanes</taxon>
    </lineage>
</organism>
<dbReference type="RefSeq" id="WP_251797652.1">
    <property type="nucleotide sequence ID" value="NZ_JAMQOL010000011.1"/>
</dbReference>
<feature type="region of interest" description="Disordered" evidence="1">
    <location>
        <begin position="1"/>
        <end position="57"/>
    </location>
</feature>
<dbReference type="EMBL" id="JAMQOL010000011">
    <property type="protein sequence ID" value="MCM4077793.1"/>
    <property type="molecule type" value="Genomic_DNA"/>
</dbReference>
<feature type="compositionally biased region" description="Low complexity" evidence="1">
    <location>
        <begin position="1"/>
        <end position="39"/>
    </location>
</feature>
<comment type="caution">
    <text evidence="2">The sequence shown here is derived from an EMBL/GenBank/DDBJ whole genome shotgun (WGS) entry which is preliminary data.</text>
</comment>
<evidence type="ECO:0000313" key="3">
    <source>
        <dbReference type="Proteomes" id="UP001523216"/>
    </source>
</evidence>
<protein>
    <submittedName>
        <fullName evidence="2">Uncharacterized protein</fullName>
    </submittedName>
</protein>
<dbReference type="Proteomes" id="UP001523216">
    <property type="component" value="Unassembled WGS sequence"/>
</dbReference>
<evidence type="ECO:0000313" key="2">
    <source>
        <dbReference type="EMBL" id="MCM4077793.1"/>
    </source>
</evidence>